<dbReference type="HOGENOM" id="CLU_000288_63_43_1"/>
<keyword evidence="5 6" id="KW-0067">ATP-binding</keyword>
<evidence type="ECO:0000256" key="6">
    <source>
        <dbReference type="PROSITE-ProRule" id="PRU10141"/>
    </source>
</evidence>
<dbReference type="Gene3D" id="3.30.200.20">
    <property type="entry name" value="Phosphorylase Kinase, domain 1"/>
    <property type="match status" value="3"/>
</dbReference>
<organism evidence="10 11">
    <name type="scientific">Emericella nidulans (strain FGSC A4 / ATCC 38163 / CBS 112.46 / NRRL 194 / M139)</name>
    <name type="common">Aspergillus nidulans</name>
    <dbReference type="NCBI Taxonomy" id="227321"/>
    <lineage>
        <taxon>Eukaryota</taxon>
        <taxon>Fungi</taxon>
        <taxon>Dikarya</taxon>
        <taxon>Ascomycota</taxon>
        <taxon>Pezizomycotina</taxon>
        <taxon>Eurotiomycetes</taxon>
        <taxon>Eurotiomycetidae</taxon>
        <taxon>Eurotiales</taxon>
        <taxon>Aspergillaceae</taxon>
        <taxon>Aspergillus</taxon>
        <taxon>Aspergillus subgen. Nidulantes</taxon>
    </lineage>
</organism>
<name>Q5AVZ3_EMENI</name>
<evidence type="ECO:0000259" key="9">
    <source>
        <dbReference type="PROSITE" id="PS51285"/>
    </source>
</evidence>
<dbReference type="PROSITE" id="PS00108">
    <property type="entry name" value="PROTEIN_KINASE_ST"/>
    <property type="match status" value="1"/>
</dbReference>
<dbReference type="InterPro" id="IPR000961">
    <property type="entry name" value="AGC-kinase_C"/>
</dbReference>
<sequence>MNEKRGGHELWSAMEALQRSQSPFAGKINSQSSNTGCKRPASINFPVASRRTLLFNHISFRPHFSFLPLPKPRPPDNPSTSSLSLLAPPFLHSGLDAVNLQLNPAVRCSFRISVLFPRSPSVNHEQPRPQPVRFSNSYHNSDGRLSQMGNSQGRQVASDNEVNLNQFRLLRVVGKGAFGKVRIVEKKDTGLTFALKYIRKEEEYMCVFTSGDIRTVADFTSYIVVDLMNGGDLRFHISRKCFTEEAVRFWLAELGCALRYIHSQGIIHRDVKPDNVLLDSEGHVHLADFNVASDFRPGKPLTSRSQDTLSENIKKAQPKYYVTNPAVSIPCLRAMSALMEKDRSKRIGAVSFESFTSHQFFADIDFEALERKEVPPVFRPSSDKTNFDATYDLEELLLEEAPLEARARRQKPRAELREDATAKEIREDELHRLIETMFEPFDYTAVTYRGNAAEAIASVANPEDCIQTAASSTHSRHYSQPDSTRGSPARAEGSPSRLTLPDNQSSIGVALEGTTSQPLSPASQTPPPATAPNFARPFVPPAAARARPTARKTSKGGGVQMVLEEAGSWSELADQSATLPAEGFDASGKGKSTNSGMLSFLSRKKGRDRSPKPQEPGVLGKEGARQIIS</sequence>
<feature type="binding site" evidence="6">
    <location>
        <position position="200"/>
    </location>
    <ligand>
        <name>ATP</name>
        <dbReference type="ChEBI" id="CHEBI:30616"/>
    </ligand>
</feature>
<evidence type="ECO:0000256" key="2">
    <source>
        <dbReference type="ARBA" id="ARBA00022679"/>
    </source>
</evidence>
<protein>
    <submittedName>
        <fullName evidence="10">Protein kinase, putative (AFU_orthologue AFUA_6G09240)</fullName>
    </submittedName>
</protein>
<evidence type="ECO:0000256" key="4">
    <source>
        <dbReference type="ARBA" id="ARBA00022777"/>
    </source>
</evidence>
<dbReference type="InterPro" id="IPR017441">
    <property type="entry name" value="Protein_kinase_ATP_BS"/>
</dbReference>
<evidence type="ECO:0000313" key="10">
    <source>
        <dbReference type="EMBL" id="CBF79590.1"/>
    </source>
</evidence>
<accession>Q5AVZ3</accession>
<dbReference type="PROSITE" id="PS00107">
    <property type="entry name" value="PROTEIN_KINASE_ATP"/>
    <property type="match status" value="1"/>
</dbReference>
<dbReference type="STRING" id="227321.Q5AVZ3"/>
<dbReference type="SUPFAM" id="SSF56112">
    <property type="entry name" value="Protein kinase-like (PK-like)"/>
    <property type="match status" value="1"/>
</dbReference>
<dbReference type="KEGG" id="ani:ANIA_07537"/>
<evidence type="ECO:0000256" key="3">
    <source>
        <dbReference type="ARBA" id="ARBA00022741"/>
    </source>
</evidence>
<dbReference type="GeneID" id="2869527"/>
<dbReference type="PROSITE" id="PS51285">
    <property type="entry name" value="AGC_KINASE_CTER"/>
    <property type="match status" value="1"/>
</dbReference>
<dbReference type="GO" id="GO:0035556">
    <property type="term" value="P:intracellular signal transduction"/>
    <property type="evidence" value="ECO:0000318"/>
    <property type="project" value="GO_Central"/>
</dbReference>
<dbReference type="PROSITE" id="PS50011">
    <property type="entry name" value="PROTEIN_KINASE_DOM"/>
    <property type="match status" value="1"/>
</dbReference>
<dbReference type="InterPro" id="IPR008271">
    <property type="entry name" value="Ser/Thr_kinase_AS"/>
</dbReference>
<dbReference type="SMART" id="SM00220">
    <property type="entry name" value="S_TKc"/>
    <property type="match status" value="1"/>
</dbReference>
<feature type="region of interest" description="Disordered" evidence="7">
    <location>
        <begin position="120"/>
        <end position="157"/>
    </location>
</feature>
<dbReference type="InParanoid" id="Q5AVZ3"/>
<keyword evidence="4 10" id="KW-0418">Kinase</keyword>
<dbReference type="FunFam" id="3.30.200.20:FF:001492">
    <property type="entry name" value="Protein kinase, putative (AFU_orthologue AFUA_6G09240)"/>
    <property type="match status" value="1"/>
</dbReference>
<dbReference type="RefSeq" id="XP_680806.1">
    <property type="nucleotide sequence ID" value="XM_675714.1"/>
</dbReference>
<dbReference type="FunFam" id="1.10.510.10:FF:002128">
    <property type="match status" value="1"/>
</dbReference>
<dbReference type="eggNOG" id="KOG0598">
    <property type="taxonomic scope" value="Eukaryota"/>
</dbReference>
<feature type="region of interest" description="Disordered" evidence="7">
    <location>
        <begin position="580"/>
        <end position="629"/>
    </location>
</feature>
<evidence type="ECO:0000313" key="11">
    <source>
        <dbReference type="Proteomes" id="UP000000560"/>
    </source>
</evidence>
<feature type="domain" description="Protein kinase" evidence="8">
    <location>
        <begin position="167"/>
        <end position="434"/>
    </location>
</feature>
<dbReference type="FunFam" id="1.10.510.10:FF:000676">
    <property type="entry name" value="serine/threonine-protein kinase 32B isoform X2"/>
    <property type="match status" value="1"/>
</dbReference>
<evidence type="ECO:0000256" key="5">
    <source>
        <dbReference type="ARBA" id="ARBA00022840"/>
    </source>
</evidence>
<dbReference type="OrthoDB" id="354826at2759"/>
<dbReference type="Gene3D" id="1.10.510.10">
    <property type="entry name" value="Transferase(Phosphotransferase) domain 1"/>
    <property type="match status" value="2"/>
</dbReference>
<dbReference type="PANTHER" id="PTHR24355:SF30">
    <property type="entry name" value="SERINE_THREONINE-PROTEIN KINASE 32B ISOFORM X1"/>
    <property type="match status" value="1"/>
</dbReference>
<feature type="compositionally biased region" description="Polar residues" evidence="7">
    <location>
        <begin position="133"/>
        <end position="157"/>
    </location>
</feature>
<accession>C8VBM3</accession>
<reference evidence="11" key="2">
    <citation type="journal article" date="2009" name="Fungal Genet. Biol.">
        <title>The 2008 update of the Aspergillus nidulans genome annotation: a community effort.</title>
        <authorList>
            <person name="Wortman J.R."/>
            <person name="Gilsenan J.M."/>
            <person name="Joardar V."/>
            <person name="Deegan J."/>
            <person name="Clutterbuck J."/>
            <person name="Andersen M.R."/>
            <person name="Archer D."/>
            <person name="Bencina M."/>
            <person name="Braus G."/>
            <person name="Coutinho P."/>
            <person name="von Dohren H."/>
            <person name="Doonan J."/>
            <person name="Driessen A.J."/>
            <person name="Durek P."/>
            <person name="Espeso E."/>
            <person name="Fekete E."/>
            <person name="Flipphi M."/>
            <person name="Estrada C.G."/>
            <person name="Geysens S."/>
            <person name="Goldman G."/>
            <person name="de Groot P.W."/>
            <person name="Hansen K."/>
            <person name="Harris S.D."/>
            <person name="Heinekamp T."/>
            <person name="Helmstaedt K."/>
            <person name="Henrissat B."/>
            <person name="Hofmann G."/>
            <person name="Homan T."/>
            <person name="Horio T."/>
            <person name="Horiuchi H."/>
            <person name="James S."/>
            <person name="Jones M."/>
            <person name="Karaffa L."/>
            <person name="Karanyi Z."/>
            <person name="Kato M."/>
            <person name="Keller N."/>
            <person name="Kelly D.E."/>
            <person name="Kiel J.A."/>
            <person name="Kim J.M."/>
            <person name="van der Klei I.J."/>
            <person name="Klis F.M."/>
            <person name="Kovalchuk A."/>
            <person name="Krasevec N."/>
            <person name="Kubicek C.P."/>
            <person name="Liu B."/>
            <person name="Maccabe A."/>
            <person name="Meyer V."/>
            <person name="Mirabito P."/>
            <person name="Miskei M."/>
            <person name="Mos M."/>
            <person name="Mullins J."/>
            <person name="Nelson D.R."/>
            <person name="Nielsen J."/>
            <person name="Oakley B.R."/>
            <person name="Osmani S.A."/>
            <person name="Pakula T."/>
            <person name="Paszewski A."/>
            <person name="Paulsen I."/>
            <person name="Pilsyk S."/>
            <person name="Pocsi I."/>
            <person name="Punt P.J."/>
            <person name="Ram A.F."/>
            <person name="Ren Q."/>
            <person name="Robellet X."/>
            <person name="Robson G."/>
            <person name="Seiboth B."/>
            <person name="van Solingen P."/>
            <person name="Specht T."/>
            <person name="Sun J."/>
            <person name="Taheri-Talesh N."/>
            <person name="Takeshita N."/>
            <person name="Ussery D."/>
            <person name="vanKuyk P.A."/>
            <person name="Visser H."/>
            <person name="van de Vondervoort P.J."/>
            <person name="de Vries R.P."/>
            <person name="Walton J."/>
            <person name="Xiang X."/>
            <person name="Xiong Y."/>
            <person name="Zeng A.P."/>
            <person name="Brandt B.W."/>
            <person name="Cornell M.J."/>
            <person name="van den Hondel C.A."/>
            <person name="Visser J."/>
            <person name="Oliver S.G."/>
            <person name="Turner G."/>
        </authorList>
    </citation>
    <scope>GENOME REANNOTATION</scope>
    <source>
        <strain evidence="11">FGSC A4 / ATCC 38163 / CBS 112.46 / NRRL 194 / M139</strain>
    </source>
</reference>
<dbReference type="InterPro" id="IPR011009">
    <property type="entry name" value="Kinase-like_dom_sf"/>
</dbReference>
<feature type="compositionally biased region" description="Low complexity" evidence="7">
    <location>
        <begin position="514"/>
        <end position="523"/>
    </location>
</feature>
<gene>
    <name evidence="10" type="ORF">ANIA_07537</name>
</gene>
<evidence type="ECO:0000256" key="7">
    <source>
        <dbReference type="SAM" id="MobiDB-lite"/>
    </source>
</evidence>
<dbReference type="OMA" id="CEVDWWS"/>
<dbReference type="EMBL" id="BN001304">
    <property type="protein sequence ID" value="CBF79590.1"/>
    <property type="molecule type" value="Genomic_DNA"/>
</dbReference>
<reference evidence="11" key="1">
    <citation type="journal article" date="2005" name="Nature">
        <title>Sequencing of Aspergillus nidulans and comparative analysis with A. fumigatus and A. oryzae.</title>
        <authorList>
            <person name="Galagan J.E."/>
            <person name="Calvo S.E."/>
            <person name="Cuomo C."/>
            <person name="Ma L.J."/>
            <person name="Wortman J.R."/>
            <person name="Batzoglou S."/>
            <person name="Lee S.I."/>
            <person name="Basturkmen M."/>
            <person name="Spevak C.C."/>
            <person name="Clutterbuck J."/>
            <person name="Kapitonov V."/>
            <person name="Jurka J."/>
            <person name="Scazzocchio C."/>
            <person name="Farman M."/>
            <person name="Butler J."/>
            <person name="Purcell S."/>
            <person name="Harris S."/>
            <person name="Braus G.H."/>
            <person name="Draht O."/>
            <person name="Busch S."/>
            <person name="D'Enfert C."/>
            <person name="Bouchier C."/>
            <person name="Goldman G.H."/>
            <person name="Bell-Pedersen D."/>
            <person name="Griffiths-Jones S."/>
            <person name="Doonan J.H."/>
            <person name="Yu J."/>
            <person name="Vienken K."/>
            <person name="Pain A."/>
            <person name="Freitag M."/>
            <person name="Selker E.U."/>
            <person name="Archer D.B."/>
            <person name="Penalva M.A."/>
            <person name="Oakley B.R."/>
            <person name="Momany M."/>
            <person name="Tanaka T."/>
            <person name="Kumagai T."/>
            <person name="Asai K."/>
            <person name="Machida M."/>
            <person name="Nierman W.C."/>
            <person name="Denning D.W."/>
            <person name="Caddick M."/>
            <person name="Hynes M."/>
            <person name="Paoletti M."/>
            <person name="Fischer R."/>
            <person name="Miller B."/>
            <person name="Dyer P."/>
            <person name="Sachs M.S."/>
            <person name="Osmani S.A."/>
            <person name="Birren B.W."/>
        </authorList>
    </citation>
    <scope>NUCLEOTIDE SEQUENCE [LARGE SCALE GENOMIC DNA]</scope>
    <source>
        <strain evidence="11">FGSC A4 / ATCC 38163 / CBS 112.46 / NRRL 194 / M139</strain>
    </source>
</reference>
<dbReference type="AlphaFoldDB" id="Q5AVZ3"/>
<keyword evidence="2" id="KW-0808">Transferase</keyword>
<dbReference type="GO" id="GO:0005524">
    <property type="term" value="F:ATP binding"/>
    <property type="evidence" value="ECO:0007669"/>
    <property type="project" value="UniProtKB-UniRule"/>
</dbReference>
<dbReference type="InterPro" id="IPR000719">
    <property type="entry name" value="Prot_kinase_dom"/>
</dbReference>
<dbReference type="Proteomes" id="UP000000560">
    <property type="component" value="Chromosome IV"/>
</dbReference>
<evidence type="ECO:0000259" key="8">
    <source>
        <dbReference type="PROSITE" id="PS50011"/>
    </source>
</evidence>
<dbReference type="GO" id="GO:0004674">
    <property type="term" value="F:protein serine/threonine kinase activity"/>
    <property type="evidence" value="ECO:0000318"/>
    <property type="project" value="GO_Central"/>
</dbReference>
<feature type="region of interest" description="Disordered" evidence="7">
    <location>
        <begin position="469"/>
        <end position="537"/>
    </location>
</feature>
<feature type="domain" description="AGC-kinase C-terminal" evidence="9">
    <location>
        <begin position="362"/>
        <end position="453"/>
    </location>
</feature>
<keyword evidence="3 6" id="KW-0547">Nucleotide-binding</keyword>
<evidence type="ECO:0000256" key="1">
    <source>
        <dbReference type="ARBA" id="ARBA00022527"/>
    </source>
</evidence>
<feature type="compositionally biased region" description="Polar residues" evidence="7">
    <location>
        <begin position="469"/>
        <end position="486"/>
    </location>
</feature>
<dbReference type="PANTHER" id="PTHR24355">
    <property type="entry name" value="G PROTEIN-COUPLED RECEPTOR KINASE/RIBOSOMAL PROTEIN S6 KINASE"/>
    <property type="match status" value="1"/>
</dbReference>
<dbReference type="Pfam" id="PF00069">
    <property type="entry name" value="Pkinase"/>
    <property type="match status" value="1"/>
</dbReference>
<keyword evidence="11" id="KW-1185">Reference proteome</keyword>
<keyword evidence="1" id="KW-0723">Serine/threonine-protein kinase</keyword>
<proteinExistence type="predicted"/>